<organism evidence="1 2">
    <name type="scientific">Candidatus Giovannonibacteria bacterium RIFCSPLOWO2_01_FULL_46_32</name>
    <dbReference type="NCBI Taxonomy" id="1798353"/>
    <lineage>
        <taxon>Bacteria</taxon>
        <taxon>Candidatus Giovannoniibacteriota</taxon>
    </lineage>
</organism>
<gene>
    <name evidence="1" type="ORF">A3B19_01325</name>
</gene>
<evidence type="ECO:0008006" key="3">
    <source>
        <dbReference type="Google" id="ProtNLM"/>
    </source>
</evidence>
<proteinExistence type="predicted"/>
<sequence>MPRWERKVLPPNHKDHRRELNDWIKGSLPQGLSFPKVTAFWGNAGHGIGGHYHPRQWELYFGLSGNGTMALYEPGRWGEDNGPQSDVFEFEKGVWVLIPPGVRHELRFKTDTILQIASTIPEFDPKDLVVESMNIFFK</sequence>
<reference evidence="1 2" key="1">
    <citation type="journal article" date="2016" name="Nat. Commun.">
        <title>Thousands of microbial genomes shed light on interconnected biogeochemical processes in an aquifer system.</title>
        <authorList>
            <person name="Anantharaman K."/>
            <person name="Brown C.T."/>
            <person name="Hug L.A."/>
            <person name="Sharon I."/>
            <person name="Castelle C.J."/>
            <person name="Probst A.J."/>
            <person name="Thomas B.C."/>
            <person name="Singh A."/>
            <person name="Wilkins M.J."/>
            <person name="Karaoz U."/>
            <person name="Brodie E.L."/>
            <person name="Williams K.H."/>
            <person name="Hubbard S.S."/>
            <person name="Banfield J.F."/>
        </authorList>
    </citation>
    <scope>NUCLEOTIDE SEQUENCE [LARGE SCALE GENOMIC DNA]</scope>
</reference>
<name>A0A1F5XGI9_9BACT</name>
<dbReference type="Gene3D" id="2.60.120.10">
    <property type="entry name" value="Jelly Rolls"/>
    <property type="match status" value="1"/>
</dbReference>
<dbReference type="Proteomes" id="UP000177346">
    <property type="component" value="Unassembled WGS sequence"/>
</dbReference>
<dbReference type="EMBL" id="MFIF01000009">
    <property type="protein sequence ID" value="OGF87054.1"/>
    <property type="molecule type" value="Genomic_DNA"/>
</dbReference>
<accession>A0A1F5XGI9</accession>
<comment type="caution">
    <text evidence="1">The sequence shown here is derived from an EMBL/GenBank/DDBJ whole genome shotgun (WGS) entry which is preliminary data.</text>
</comment>
<dbReference type="InterPro" id="IPR014710">
    <property type="entry name" value="RmlC-like_jellyroll"/>
</dbReference>
<evidence type="ECO:0000313" key="1">
    <source>
        <dbReference type="EMBL" id="OGF87054.1"/>
    </source>
</evidence>
<protein>
    <recommendedName>
        <fullName evidence="3">Cupin 2 conserved barrel domain-containing protein</fullName>
    </recommendedName>
</protein>
<dbReference type="InterPro" id="IPR011051">
    <property type="entry name" value="RmlC_Cupin_sf"/>
</dbReference>
<evidence type="ECO:0000313" key="2">
    <source>
        <dbReference type="Proteomes" id="UP000177346"/>
    </source>
</evidence>
<dbReference type="SUPFAM" id="SSF51182">
    <property type="entry name" value="RmlC-like cupins"/>
    <property type="match status" value="1"/>
</dbReference>
<dbReference type="AlphaFoldDB" id="A0A1F5XGI9"/>